<evidence type="ECO:0000313" key="3">
    <source>
        <dbReference type="EMBL" id="KXB57972.1"/>
    </source>
</evidence>
<dbReference type="InterPro" id="IPR011051">
    <property type="entry name" value="RmlC_Cupin_sf"/>
</dbReference>
<dbReference type="GO" id="GO:0003677">
    <property type="term" value="F:DNA binding"/>
    <property type="evidence" value="ECO:0007669"/>
    <property type="project" value="UniProtKB-KW"/>
</dbReference>
<dbReference type="Pfam" id="PF01381">
    <property type="entry name" value="HTH_3"/>
    <property type="match status" value="1"/>
</dbReference>
<dbReference type="Proteomes" id="UP000070467">
    <property type="component" value="Unassembled WGS sequence"/>
</dbReference>
<dbReference type="SMART" id="SM00530">
    <property type="entry name" value="HTH_XRE"/>
    <property type="match status" value="1"/>
</dbReference>
<dbReference type="PANTHER" id="PTHR46797:SF2">
    <property type="entry name" value="TRANSCRIPTIONAL REGULATOR"/>
    <property type="match status" value="1"/>
</dbReference>
<dbReference type="PROSITE" id="PS50943">
    <property type="entry name" value="HTH_CROC1"/>
    <property type="match status" value="1"/>
</dbReference>
<dbReference type="InterPro" id="IPR013096">
    <property type="entry name" value="Cupin_2"/>
</dbReference>
<evidence type="ECO:0000256" key="1">
    <source>
        <dbReference type="ARBA" id="ARBA00023125"/>
    </source>
</evidence>
<dbReference type="Gene3D" id="1.10.260.40">
    <property type="entry name" value="lambda repressor-like DNA-binding domains"/>
    <property type="match status" value="1"/>
</dbReference>
<feature type="domain" description="HTH cro/C1-type" evidence="2">
    <location>
        <begin position="12"/>
        <end position="66"/>
    </location>
</feature>
<dbReference type="InterPro" id="IPR014710">
    <property type="entry name" value="RmlC-like_jellyroll"/>
</dbReference>
<dbReference type="Gene3D" id="2.60.120.10">
    <property type="entry name" value="Jelly Rolls"/>
    <property type="match status" value="1"/>
</dbReference>
<reference evidence="3 4" key="1">
    <citation type="submission" date="2016-01" db="EMBL/GenBank/DDBJ databases">
        <authorList>
            <person name="Mitreva M."/>
            <person name="Pepin K.H."/>
            <person name="Mihindukulasuriya K.A."/>
            <person name="Fulton R."/>
            <person name="Fronick C."/>
            <person name="O'Laughlin M."/>
            <person name="Miner T."/>
            <person name="Herter B."/>
            <person name="Rosa B.A."/>
            <person name="Cordes M."/>
            <person name="Tomlinson C."/>
            <person name="Wollam A."/>
            <person name="Palsikar V.B."/>
            <person name="Mardis E.R."/>
            <person name="Wilson R.K."/>
        </authorList>
    </citation>
    <scope>NUCLEOTIDE SEQUENCE [LARGE SCALE GENOMIC DNA]</scope>
    <source>
        <strain evidence="3 4">KA00071</strain>
    </source>
</reference>
<proteinExistence type="predicted"/>
<dbReference type="CDD" id="cd02209">
    <property type="entry name" value="cupin_XRE_C"/>
    <property type="match status" value="1"/>
</dbReference>
<protein>
    <submittedName>
        <fullName evidence="3">DNA-binding helix-turn-helix protein</fullName>
    </submittedName>
</protein>
<evidence type="ECO:0000313" key="4">
    <source>
        <dbReference type="Proteomes" id="UP000070467"/>
    </source>
</evidence>
<sequence length="185" mass="21448">MGEIMISIGNKIRRIRIQKGLTQEELGERTDLSKGYISQVERDLSSPSMETFFAILEVLGCNPKDFFDEDKEEQKILYKEEDQTTYEEEDLGYKLKWLVAESNEKEMESVILTLKKYSSYKTFLPSESETLCYVIEGKCKLIFGKKEYIAKKGESFYYGATKEHTLTNSFDKECVVLLVVTNSYL</sequence>
<comment type="caution">
    <text evidence="3">The sequence shown here is derived from an EMBL/GenBank/DDBJ whole genome shotgun (WGS) entry which is preliminary data.</text>
</comment>
<dbReference type="SUPFAM" id="SSF47413">
    <property type="entry name" value="lambda repressor-like DNA-binding domains"/>
    <property type="match status" value="1"/>
</dbReference>
<dbReference type="CDD" id="cd00093">
    <property type="entry name" value="HTH_XRE"/>
    <property type="match status" value="1"/>
</dbReference>
<keyword evidence="1 3" id="KW-0238">DNA-binding</keyword>
<keyword evidence="4" id="KW-1185">Reference proteome</keyword>
<dbReference type="SUPFAM" id="SSF51182">
    <property type="entry name" value="RmlC-like cupins"/>
    <property type="match status" value="1"/>
</dbReference>
<dbReference type="InterPro" id="IPR050807">
    <property type="entry name" value="TransReg_Diox_bact_type"/>
</dbReference>
<dbReference type="InterPro" id="IPR001387">
    <property type="entry name" value="Cro/C1-type_HTH"/>
</dbReference>
<dbReference type="PANTHER" id="PTHR46797">
    <property type="entry name" value="HTH-TYPE TRANSCRIPTIONAL REGULATOR"/>
    <property type="match status" value="1"/>
</dbReference>
<accession>A0ABR5TPD0</accession>
<gene>
    <name evidence="3" type="ORF">HMPREF1871_00638</name>
</gene>
<dbReference type="EMBL" id="LSDB01000023">
    <property type="protein sequence ID" value="KXB57972.1"/>
    <property type="molecule type" value="Genomic_DNA"/>
</dbReference>
<organism evidence="3 4">
    <name type="scientific">Gemelliphila asaccharolytica</name>
    <dbReference type="NCBI Taxonomy" id="502393"/>
    <lineage>
        <taxon>Bacteria</taxon>
        <taxon>Bacillati</taxon>
        <taxon>Bacillota</taxon>
        <taxon>Bacilli</taxon>
        <taxon>Bacillales</taxon>
        <taxon>Gemellaceae</taxon>
        <taxon>Gemelliphila</taxon>
    </lineage>
</organism>
<dbReference type="InterPro" id="IPR010982">
    <property type="entry name" value="Lambda_DNA-bd_dom_sf"/>
</dbReference>
<evidence type="ECO:0000259" key="2">
    <source>
        <dbReference type="PROSITE" id="PS50943"/>
    </source>
</evidence>
<name>A0ABR5TPD0_9BACL</name>
<dbReference type="Pfam" id="PF07883">
    <property type="entry name" value="Cupin_2"/>
    <property type="match status" value="1"/>
</dbReference>